<organism evidence="3 4">
    <name type="scientific">Herpetosiphon gulosus</name>
    <dbReference type="NCBI Taxonomy" id="1973496"/>
    <lineage>
        <taxon>Bacteria</taxon>
        <taxon>Bacillati</taxon>
        <taxon>Chloroflexota</taxon>
        <taxon>Chloroflexia</taxon>
        <taxon>Herpetosiphonales</taxon>
        <taxon>Herpetosiphonaceae</taxon>
        <taxon>Herpetosiphon</taxon>
    </lineage>
</organism>
<feature type="transmembrane region" description="Helical" evidence="2">
    <location>
        <begin position="228"/>
        <end position="253"/>
    </location>
</feature>
<keyword evidence="2" id="KW-0472">Membrane</keyword>
<dbReference type="EMBL" id="BAABRU010000003">
    <property type="protein sequence ID" value="GAA5527356.1"/>
    <property type="molecule type" value="Genomic_DNA"/>
</dbReference>
<feature type="region of interest" description="Disordered" evidence="1">
    <location>
        <begin position="90"/>
        <end position="141"/>
    </location>
</feature>
<dbReference type="RefSeq" id="WP_345720994.1">
    <property type="nucleotide sequence ID" value="NZ_BAABRU010000003.1"/>
</dbReference>
<feature type="transmembrane region" description="Helical" evidence="2">
    <location>
        <begin position="298"/>
        <end position="318"/>
    </location>
</feature>
<name>A0ABP9WVX8_9CHLR</name>
<comment type="caution">
    <text evidence="3">The sequence shown here is derived from an EMBL/GenBank/DDBJ whole genome shotgun (WGS) entry which is preliminary data.</text>
</comment>
<evidence type="ECO:0000256" key="1">
    <source>
        <dbReference type="SAM" id="MobiDB-lite"/>
    </source>
</evidence>
<dbReference type="Proteomes" id="UP001428290">
    <property type="component" value="Unassembled WGS sequence"/>
</dbReference>
<evidence type="ECO:0000313" key="3">
    <source>
        <dbReference type="EMBL" id="GAA5527356.1"/>
    </source>
</evidence>
<reference evidence="3 4" key="1">
    <citation type="submission" date="2024-02" db="EMBL/GenBank/DDBJ databases">
        <title>Herpetosiphon gulosus NBRC 112829.</title>
        <authorList>
            <person name="Ichikawa N."/>
            <person name="Katano-Makiyama Y."/>
            <person name="Hidaka K."/>
        </authorList>
    </citation>
    <scope>NUCLEOTIDE SEQUENCE [LARGE SCALE GENOMIC DNA]</scope>
    <source>
        <strain evidence="3 4">NBRC 112829</strain>
    </source>
</reference>
<dbReference type="Pfam" id="PF13428">
    <property type="entry name" value="TPR_14"/>
    <property type="match status" value="1"/>
</dbReference>
<accession>A0ABP9WVX8</accession>
<protein>
    <recommendedName>
        <fullName evidence="5">Tetratricopeptide repeat protein</fullName>
    </recommendedName>
</protein>
<feature type="transmembrane region" description="Helical" evidence="2">
    <location>
        <begin position="184"/>
        <end position="208"/>
    </location>
</feature>
<dbReference type="InterPro" id="IPR011990">
    <property type="entry name" value="TPR-like_helical_dom_sf"/>
</dbReference>
<sequence>MTEQSIDELLRSAKAAANQGNTEQARKLLSNIVQRDPNHEQAWLWLSGVVDSADKMRYCLDRVLTINPANQLALSALEDFAELAEQRFRNQTKPLETPTPPIASQTEPLETPAAPKQPTKPRPRARNVAMPRPRPESMIESGSVQEVLQGHQRTTWGYIGLWSGLVAVHMLLLRAPNLAQQSLVQAIGVVLQLGLIIAIIQLPAWWLLLNNQSRIQHETLGRTTYLALLSAMLWRSSLLLIAGIGVGLLGVWWGEPWLAVLRLAQLLIVAWSVFNLMTQLLRPAIPGLELDRATSAKMTQASLIWFCLWAVSLIGAWLW</sequence>
<keyword evidence="2" id="KW-0812">Transmembrane</keyword>
<evidence type="ECO:0000313" key="4">
    <source>
        <dbReference type="Proteomes" id="UP001428290"/>
    </source>
</evidence>
<dbReference type="Gene3D" id="1.25.40.10">
    <property type="entry name" value="Tetratricopeptide repeat domain"/>
    <property type="match status" value="1"/>
</dbReference>
<evidence type="ECO:0000256" key="2">
    <source>
        <dbReference type="SAM" id="Phobius"/>
    </source>
</evidence>
<dbReference type="SUPFAM" id="SSF48452">
    <property type="entry name" value="TPR-like"/>
    <property type="match status" value="1"/>
</dbReference>
<proteinExistence type="predicted"/>
<feature type="transmembrane region" description="Helical" evidence="2">
    <location>
        <begin position="259"/>
        <end position="277"/>
    </location>
</feature>
<keyword evidence="4" id="KW-1185">Reference proteome</keyword>
<keyword evidence="2" id="KW-1133">Transmembrane helix</keyword>
<gene>
    <name evidence="3" type="ORF">Hgul01_01140</name>
</gene>
<evidence type="ECO:0008006" key="5">
    <source>
        <dbReference type="Google" id="ProtNLM"/>
    </source>
</evidence>
<feature type="transmembrane region" description="Helical" evidence="2">
    <location>
        <begin position="155"/>
        <end position="172"/>
    </location>
</feature>